<keyword evidence="1" id="KW-0732">Signal</keyword>
<comment type="caution">
    <text evidence="3">The sequence shown here is derived from an EMBL/GenBank/DDBJ whole genome shotgun (WGS) entry which is preliminary data.</text>
</comment>
<dbReference type="RefSeq" id="WP_344697223.1">
    <property type="nucleotide sequence ID" value="NZ_BAABBR010000001.1"/>
</dbReference>
<name>A0ABP7UE64_9SPHN</name>
<evidence type="ECO:0000313" key="3">
    <source>
        <dbReference type="EMBL" id="GAA4041357.1"/>
    </source>
</evidence>
<feature type="signal peptide" evidence="1">
    <location>
        <begin position="1"/>
        <end position="20"/>
    </location>
</feature>
<sequence length="660" mass="72329">MRYLWGASAAIIGCVSAAHAAEPVPAYKPAPAWVEPVTVPAPNPKLKSLPAQMLVVNAQQKLERDSSVAYLEYVAVPQTVAGLRSVGTMVLPWDTERSDLTIHKLELRRGGKVIDAYDAKALMVLNQENNLDKAMLSGVKTVVLPVKGVQVGDQIVLAASYTSRKSPLPFRTEYIVPNIIDEAINRAERRVLVTDGVPMRWYRSPGVGAPATKKLDGMTEYRFVTNGSKEREWPTGTPKRFKNPVIQASAWSSWTEVADSIAAEYAKARVIKAGTPLAAEADKIAAASKDPEKRLLAALRLSQDEIRYVALLLGQGAYVPAAAEETWERRFGDCKGKTVMLLGLLDRLGIEAHPMLVSSAMDGQVGELLPSMGVFDHVIVRAKLNGKMLYLDPTDYGQRTVSELERTTFDRGLPLVPGASLVAIEKTLPASPLREAELVWDGRQGFERKVPFTATLILRDEGASAMRATKASSDNEEKFATGLKNLLPGVGNDDLIIKSEEPEQPDGTYRVTFTGSAAMDWSPIKGMKGYRYELSQSTVKWDIDPGRTEAADHDLPMFYNWPYFERTREVILLPNNGKGFRTEGTQIDRHFGGVHVSRSVKIEGDKAVVVSSFTHEKPEVDADAARSVKTAAGEISEQFAYVIAPGKIRPVADEGKDKKD</sequence>
<evidence type="ECO:0000256" key="1">
    <source>
        <dbReference type="SAM" id="SignalP"/>
    </source>
</evidence>
<proteinExistence type="predicted"/>
<reference evidence="4" key="1">
    <citation type="journal article" date="2019" name="Int. J. Syst. Evol. Microbiol.">
        <title>The Global Catalogue of Microorganisms (GCM) 10K type strain sequencing project: providing services to taxonomists for standard genome sequencing and annotation.</title>
        <authorList>
            <consortium name="The Broad Institute Genomics Platform"/>
            <consortium name="The Broad Institute Genome Sequencing Center for Infectious Disease"/>
            <person name="Wu L."/>
            <person name="Ma J."/>
        </authorList>
    </citation>
    <scope>NUCLEOTIDE SEQUENCE [LARGE SCALE GENOMIC DNA]</scope>
    <source>
        <strain evidence="4">JCM 17564</strain>
    </source>
</reference>
<evidence type="ECO:0000313" key="4">
    <source>
        <dbReference type="Proteomes" id="UP001424459"/>
    </source>
</evidence>
<keyword evidence="4" id="KW-1185">Reference proteome</keyword>
<dbReference type="EMBL" id="BAABBR010000001">
    <property type="protein sequence ID" value="GAA4041357.1"/>
    <property type="molecule type" value="Genomic_DNA"/>
</dbReference>
<dbReference type="SUPFAM" id="SSF54001">
    <property type="entry name" value="Cysteine proteinases"/>
    <property type="match status" value="1"/>
</dbReference>
<dbReference type="Gene3D" id="2.60.40.3140">
    <property type="match status" value="1"/>
</dbReference>
<feature type="chain" id="PRO_5046416425" description="DUF3857 domain-containing protein" evidence="1">
    <location>
        <begin position="21"/>
        <end position="660"/>
    </location>
</feature>
<evidence type="ECO:0000259" key="2">
    <source>
        <dbReference type="Pfam" id="PF12969"/>
    </source>
</evidence>
<organism evidence="3 4">
    <name type="scientific">Sphingomonas rosea</name>
    <dbReference type="NCBI Taxonomy" id="335605"/>
    <lineage>
        <taxon>Bacteria</taxon>
        <taxon>Pseudomonadati</taxon>
        <taxon>Pseudomonadota</taxon>
        <taxon>Alphaproteobacteria</taxon>
        <taxon>Sphingomonadales</taxon>
        <taxon>Sphingomonadaceae</taxon>
        <taxon>Sphingomonas</taxon>
    </lineage>
</organism>
<protein>
    <recommendedName>
        <fullName evidence="2">DUF3857 domain-containing protein</fullName>
    </recommendedName>
</protein>
<feature type="domain" description="DUF3857" evidence="2">
    <location>
        <begin position="66"/>
        <end position="223"/>
    </location>
</feature>
<dbReference type="InterPro" id="IPR024618">
    <property type="entry name" value="DUF3857"/>
</dbReference>
<dbReference type="Proteomes" id="UP001424459">
    <property type="component" value="Unassembled WGS sequence"/>
</dbReference>
<gene>
    <name evidence="3" type="ORF">GCM10022281_22940</name>
</gene>
<dbReference type="InterPro" id="IPR038765">
    <property type="entry name" value="Papain-like_cys_pep_sf"/>
</dbReference>
<accession>A0ABP7UE64</accession>
<dbReference type="Pfam" id="PF12969">
    <property type="entry name" value="DUF3857"/>
    <property type="match status" value="1"/>
</dbReference>
<dbReference type="Gene3D" id="3.10.620.30">
    <property type="match status" value="1"/>
</dbReference>